<sequence>MAAAGGSRAAGQRRCLLCPGMNKREVDKWEQMKKARCPQNRGEVDDNREKVVADLSSLTPEVEVIQAVP</sequence>
<dbReference type="EMBL" id="QRBI01000123">
    <property type="protein sequence ID" value="RMC05218.1"/>
    <property type="molecule type" value="Genomic_DNA"/>
</dbReference>
<keyword evidence="2" id="KW-1185">Reference proteome</keyword>
<reference evidence="1 2" key="1">
    <citation type="submission" date="2018-07" db="EMBL/GenBank/DDBJ databases">
        <title>A high quality draft genome assembly of the barn swallow (H. rustica rustica).</title>
        <authorList>
            <person name="Formenti G."/>
            <person name="Chiara M."/>
            <person name="Poveda L."/>
            <person name="Francoijs K.-J."/>
            <person name="Bonisoli-Alquati A."/>
            <person name="Canova L."/>
            <person name="Gianfranceschi L."/>
            <person name="Horner D.S."/>
            <person name="Saino N."/>
        </authorList>
    </citation>
    <scope>NUCLEOTIDE SEQUENCE [LARGE SCALE GENOMIC DNA]</scope>
    <source>
        <strain evidence="1">Chelidonia</strain>
        <tissue evidence="1">Blood</tissue>
    </source>
</reference>
<organism evidence="1 2">
    <name type="scientific">Hirundo rustica rustica</name>
    <dbReference type="NCBI Taxonomy" id="333673"/>
    <lineage>
        <taxon>Eukaryota</taxon>
        <taxon>Metazoa</taxon>
        <taxon>Chordata</taxon>
        <taxon>Craniata</taxon>
        <taxon>Vertebrata</taxon>
        <taxon>Euteleostomi</taxon>
        <taxon>Archelosauria</taxon>
        <taxon>Archosauria</taxon>
        <taxon>Dinosauria</taxon>
        <taxon>Saurischia</taxon>
        <taxon>Theropoda</taxon>
        <taxon>Coelurosauria</taxon>
        <taxon>Aves</taxon>
        <taxon>Neognathae</taxon>
        <taxon>Neoaves</taxon>
        <taxon>Telluraves</taxon>
        <taxon>Australaves</taxon>
        <taxon>Passeriformes</taxon>
        <taxon>Sylvioidea</taxon>
        <taxon>Hirundinidae</taxon>
        <taxon>Hirundo</taxon>
    </lineage>
</organism>
<protein>
    <submittedName>
        <fullName evidence="1">Uncharacterized protein</fullName>
    </submittedName>
</protein>
<name>A0A3M0JWT0_HIRRU</name>
<proteinExistence type="predicted"/>
<gene>
    <name evidence="1" type="ORF">DUI87_18402</name>
</gene>
<evidence type="ECO:0000313" key="1">
    <source>
        <dbReference type="EMBL" id="RMC05218.1"/>
    </source>
</evidence>
<accession>A0A3M0JWT0</accession>
<comment type="caution">
    <text evidence="1">The sequence shown here is derived from an EMBL/GenBank/DDBJ whole genome shotgun (WGS) entry which is preliminary data.</text>
</comment>
<evidence type="ECO:0000313" key="2">
    <source>
        <dbReference type="Proteomes" id="UP000269221"/>
    </source>
</evidence>
<dbReference type="Proteomes" id="UP000269221">
    <property type="component" value="Unassembled WGS sequence"/>
</dbReference>
<dbReference type="AlphaFoldDB" id="A0A3M0JWT0"/>